<comment type="caution">
    <text evidence="1">The sequence shown here is derived from an EMBL/GenBank/DDBJ whole genome shotgun (WGS) entry which is preliminary data.</text>
</comment>
<name>A0A7C9UZ44_9PROT</name>
<proteinExistence type="predicted"/>
<dbReference type="AlphaFoldDB" id="A0A7C9UZ44"/>
<dbReference type="Proteomes" id="UP000480684">
    <property type="component" value="Unassembled WGS sequence"/>
</dbReference>
<dbReference type="EMBL" id="JAAIYP010000034">
    <property type="protein sequence ID" value="NFV80054.1"/>
    <property type="molecule type" value="Genomic_DNA"/>
</dbReference>
<protein>
    <submittedName>
        <fullName evidence="1">Uncharacterized protein</fullName>
    </submittedName>
</protein>
<evidence type="ECO:0000313" key="2">
    <source>
        <dbReference type="Proteomes" id="UP000480684"/>
    </source>
</evidence>
<organism evidence="1 2">
    <name type="scientific">Magnetospirillum aberrantis SpK</name>
    <dbReference type="NCBI Taxonomy" id="908842"/>
    <lineage>
        <taxon>Bacteria</taxon>
        <taxon>Pseudomonadati</taxon>
        <taxon>Pseudomonadota</taxon>
        <taxon>Alphaproteobacteria</taxon>
        <taxon>Rhodospirillales</taxon>
        <taxon>Rhodospirillaceae</taxon>
        <taxon>Magnetospirillum</taxon>
    </lineage>
</organism>
<evidence type="ECO:0000313" key="1">
    <source>
        <dbReference type="EMBL" id="NFV80054.1"/>
    </source>
</evidence>
<gene>
    <name evidence="1" type="ORF">G4223_08020</name>
</gene>
<sequence>MVLGTAGAGGGMMAYRTYVDCFSVGLDELPRKVQRDGGAIIEILRKTKRFSVFEATANETIAKTMDAIGGRLTTDPNSQYPWIDIIAIDGIPLEDVGHA</sequence>
<accession>A0A7C9UZ44</accession>
<keyword evidence="2" id="KW-1185">Reference proteome</keyword>
<dbReference type="RefSeq" id="WP_163677478.1">
    <property type="nucleotide sequence ID" value="NZ_JAAIYP010000034.1"/>
</dbReference>
<reference evidence="1 2" key="1">
    <citation type="submission" date="2020-02" db="EMBL/GenBank/DDBJ databases">
        <authorList>
            <person name="Dziuba M."/>
            <person name="Kuznetsov B."/>
            <person name="Mardanov A."/>
            <person name="Ravin N."/>
            <person name="Grouzdev D."/>
        </authorList>
    </citation>
    <scope>NUCLEOTIDE SEQUENCE [LARGE SCALE GENOMIC DNA]</scope>
    <source>
        <strain evidence="1 2">SpK</strain>
    </source>
</reference>